<dbReference type="PANTHER" id="PTHR10366:SF562">
    <property type="entry name" value="ALDEHYDE REDUCTASE II (AFU_ORTHOLOGUE AFUA_1G11360)"/>
    <property type="match status" value="1"/>
</dbReference>
<reference evidence="4" key="2">
    <citation type="submission" date="2025-05" db="UniProtKB">
        <authorList>
            <consortium name="EnsemblFungi"/>
        </authorList>
    </citation>
    <scope>IDENTIFICATION</scope>
    <source>
        <strain evidence="4">4287 / CBS 123668 / FGSC 9935 / NRRL 34936</strain>
    </source>
</reference>
<dbReference type="EnsemblFungi" id="FOXG_15984T0">
    <property type="protein sequence ID" value="FOXG_15984P0"/>
    <property type="gene ID" value="FOXG_15984"/>
</dbReference>
<dbReference type="Proteomes" id="UP000002489">
    <property type="component" value="Unassembled WGS sequence"/>
</dbReference>
<evidence type="ECO:0000313" key="4">
    <source>
        <dbReference type="EnsemblFungi" id="FOXG_15984P0"/>
    </source>
</evidence>
<dbReference type="PANTHER" id="PTHR10366">
    <property type="entry name" value="NAD DEPENDENT EPIMERASE/DEHYDRATASE"/>
    <property type="match status" value="1"/>
</dbReference>
<evidence type="ECO:0000313" key="5">
    <source>
        <dbReference type="Proteomes" id="UP000002489"/>
    </source>
</evidence>
<protein>
    <recommendedName>
        <fullName evidence="3">NAD-dependent epimerase/dehydratase domain-containing protein</fullName>
    </recommendedName>
</protein>
<dbReference type="STRING" id="426428.A0A0C4BKQ4"/>
<dbReference type="InterPro" id="IPR036291">
    <property type="entry name" value="NAD(P)-bd_dom_sf"/>
</dbReference>
<name>A0A0C4BKQ4_FUSOF</name>
<dbReference type="SUPFAM" id="SSF51735">
    <property type="entry name" value="NAD(P)-binding Rossmann-fold domains"/>
    <property type="match status" value="1"/>
</dbReference>
<accession>A0A0C4BKQ4</accession>
<keyword evidence="1" id="KW-0560">Oxidoreductase</keyword>
<evidence type="ECO:0000256" key="2">
    <source>
        <dbReference type="ARBA" id="ARBA00023445"/>
    </source>
</evidence>
<dbReference type="Pfam" id="PF01370">
    <property type="entry name" value="Epimerase"/>
    <property type="match status" value="1"/>
</dbReference>
<evidence type="ECO:0000256" key="1">
    <source>
        <dbReference type="ARBA" id="ARBA00023002"/>
    </source>
</evidence>
<evidence type="ECO:0000259" key="3">
    <source>
        <dbReference type="Pfam" id="PF01370"/>
    </source>
</evidence>
<comment type="similarity">
    <text evidence="2">Belongs to the NAD(P)-dependent epimerase/dehydratase family. Dihydroflavonol-4-reductase subfamily.</text>
</comment>
<dbReference type="EnsemblFungi" id="FOXG_15527T0">
    <property type="protein sequence ID" value="FOXG_15527P0"/>
    <property type="gene ID" value="FOXG_15527"/>
</dbReference>
<proteinExistence type="inferred from homology"/>
<dbReference type="VEuPathDB" id="FungiDB:FOXG_15527"/>
<dbReference type="InterPro" id="IPR050425">
    <property type="entry name" value="NAD(P)_dehydrat-like"/>
</dbReference>
<sequence>MPPMFFPYEPDLDAGTTVLVTGVSGFVGSHIADQLLSGGYNVRGITRDAAKTSWIASLFEKKHGPNRFQLYTVPNIVEANAFAVVLKGVSGVVHAASDITFDSRPDQVIPPTIAMGLNLLRSAAQNRDIRRFVYTSSCAAATTPKHGNWPKISNDTWNEEAIEEAWAPPPYLPDRGFAVYAASKAQTERELWKWYHENKPDFVLNTVLPSMNIGESLDLDNQGHPSTSGLIEALFRGNHEPVNAAHQYFYVDVKDTGRLHLAALLHPDICDERIFAYAGPYTWHMIQTVMRDIYPEKEFSPDIAEAGLDRSEIVLAPKAEGYLKEMGYKGWTTLEESVKMNTEDLCDFGTGLSNNLY</sequence>
<dbReference type="InterPro" id="IPR001509">
    <property type="entry name" value="Epimerase_deHydtase"/>
</dbReference>
<organism evidence="4 5">
    <name type="scientific">Fusarium oxysporum (strain Fo5176)</name>
    <name type="common">Fusarium vascular wilt</name>
    <dbReference type="NCBI Taxonomy" id="660025"/>
    <lineage>
        <taxon>Eukaryota</taxon>
        <taxon>Fungi</taxon>
        <taxon>Dikarya</taxon>
        <taxon>Ascomycota</taxon>
        <taxon>Pezizomycotina</taxon>
        <taxon>Sordariomycetes</taxon>
        <taxon>Hypocreomycetidae</taxon>
        <taxon>Hypocreales</taxon>
        <taxon>Nectriaceae</taxon>
        <taxon>Fusarium</taxon>
        <taxon>Fusarium oxysporum species complex</taxon>
    </lineage>
</organism>
<dbReference type="Gene3D" id="3.40.50.720">
    <property type="entry name" value="NAD(P)-binding Rossmann-like Domain"/>
    <property type="match status" value="1"/>
</dbReference>
<gene>
    <name evidence="4" type="primary">28956570</name>
</gene>
<reference evidence="5" key="1">
    <citation type="journal article" date="2012" name="Mol. Plant Microbe Interact.">
        <title>A highly conserved effector in Fusarium oxysporum is required for full virulence on Arabidopsis.</title>
        <authorList>
            <person name="Thatcher L.F."/>
            <person name="Gardiner D.M."/>
            <person name="Kazan K."/>
            <person name="Manners J."/>
        </authorList>
    </citation>
    <scope>NUCLEOTIDE SEQUENCE [LARGE SCALE GENOMIC DNA]</scope>
    <source>
        <strain evidence="5">Fo5176</strain>
    </source>
</reference>
<feature type="domain" description="NAD-dependent epimerase/dehydratase" evidence="3">
    <location>
        <begin position="18"/>
        <end position="268"/>
    </location>
</feature>
<dbReference type="GO" id="GO:0016616">
    <property type="term" value="F:oxidoreductase activity, acting on the CH-OH group of donors, NAD or NADP as acceptor"/>
    <property type="evidence" value="ECO:0007669"/>
    <property type="project" value="TreeGrafter"/>
</dbReference>
<dbReference type="AlphaFoldDB" id="A0A0C4BKQ4"/>